<comment type="caution">
    <text evidence="12">The sequence shown here is derived from an EMBL/GenBank/DDBJ whole genome shotgun (WGS) entry which is preliminary data.</text>
</comment>
<dbReference type="PANTHER" id="PTHR40980">
    <property type="entry name" value="PLUG DOMAIN-CONTAINING PROTEIN"/>
    <property type="match status" value="1"/>
</dbReference>
<dbReference type="Pfam" id="PF00593">
    <property type="entry name" value="TonB_dep_Rec_b-barrel"/>
    <property type="match status" value="1"/>
</dbReference>
<protein>
    <submittedName>
        <fullName evidence="12">TonB-dependent receptor</fullName>
    </submittedName>
</protein>
<dbReference type="Proteomes" id="UP001169760">
    <property type="component" value="Unassembled WGS sequence"/>
</dbReference>
<dbReference type="InterPro" id="IPR012910">
    <property type="entry name" value="Plug_dom"/>
</dbReference>
<evidence type="ECO:0000256" key="6">
    <source>
        <dbReference type="ARBA" id="ARBA00023136"/>
    </source>
</evidence>
<dbReference type="Pfam" id="PF13715">
    <property type="entry name" value="CarbopepD_reg_2"/>
    <property type="match status" value="1"/>
</dbReference>
<proteinExistence type="inferred from homology"/>
<dbReference type="GO" id="GO:0009279">
    <property type="term" value="C:cell outer membrane"/>
    <property type="evidence" value="ECO:0007669"/>
    <property type="project" value="UniProtKB-SubCell"/>
</dbReference>
<comment type="subcellular location">
    <subcellularLocation>
        <location evidence="1 8">Cell outer membrane</location>
        <topology evidence="1 8">Multi-pass membrane protein</topology>
    </subcellularLocation>
</comment>
<evidence type="ECO:0000256" key="8">
    <source>
        <dbReference type="PROSITE-ProRule" id="PRU01360"/>
    </source>
</evidence>
<evidence type="ECO:0000313" key="13">
    <source>
        <dbReference type="Proteomes" id="UP001169760"/>
    </source>
</evidence>
<dbReference type="InterPro" id="IPR010104">
    <property type="entry name" value="TonB_rcpt_bac"/>
</dbReference>
<dbReference type="NCBIfam" id="TIGR01782">
    <property type="entry name" value="TonB-Xanth-Caul"/>
    <property type="match status" value="1"/>
</dbReference>
<dbReference type="PANTHER" id="PTHR40980:SF4">
    <property type="entry name" value="TONB-DEPENDENT RECEPTOR-LIKE BETA-BARREL DOMAIN-CONTAINING PROTEIN"/>
    <property type="match status" value="1"/>
</dbReference>
<dbReference type="AlphaFoldDB" id="A0AAW7X4N6"/>
<keyword evidence="4 8" id="KW-0812">Transmembrane</keyword>
<dbReference type="EMBL" id="JAUOPB010000006">
    <property type="protein sequence ID" value="MDO6422661.1"/>
    <property type="molecule type" value="Genomic_DNA"/>
</dbReference>
<evidence type="ECO:0000259" key="10">
    <source>
        <dbReference type="Pfam" id="PF00593"/>
    </source>
</evidence>
<comment type="similarity">
    <text evidence="8 9">Belongs to the TonB-dependent receptor family.</text>
</comment>
<keyword evidence="3 8" id="KW-1134">Transmembrane beta strand</keyword>
<dbReference type="InterPro" id="IPR036942">
    <property type="entry name" value="Beta-barrel_TonB_sf"/>
</dbReference>
<evidence type="ECO:0000256" key="7">
    <source>
        <dbReference type="ARBA" id="ARBA00023237"/>
    </source>
</evidence>
<evidence type="ECO:0000313" key="12">
    <source>
        <dbReference type="EMBL" id="MDO6422661.1"/>
    </source>
</evidence>
<dbReference type="Pfam" id="PF07715">
    <property type="entry name" value="Plug"/>
    <property type="match status" value="1"/>
</dbReference>
<gene>
    <name evidence="12" type="ORF">Q4521_09265</name>
</gene>
<dbReference type="CDD" id="cd01347">
    <property type="entry name" value="ligand_gated_channel"/>
    <property type="match status" value="1"/>
</dbReference>
<dbReference type="SUPFAM" id="SSF49464">
    <property type="entry name" value="Carboxypeptidase regulatory domain-like"/>
    <property type="match status" value="1"/>
</dbReference>
<keyword evidence="6 8" id="KW-0472">Membrane</keyword>
<evidence type="ECO:0000256" key="5">
    <source>
        <dbReference type="ARBA" id="ARBA00023077"/>
    </source>
</evidence>
<keyword evidence="7 8" id="KW-0998">Cell outer membrane</keyword>
<dbReference type="SUPFAM" id="SSF56935">
    <property type="entry name" value="Porins"/>
    <property type="match status" value="1"/>
</dbReference>
<keyword evidence="2 8" id="KW-0813">Transport</keyword>
<name>A0AAW7X4N6_9GAMM</name>
<dbReference type="RefSeq" id="WP_303492597.1">
    <property type="nucleotide sequence ID" value="NZ_JAUOPB010000006.1"/>
</dbReference>
<dbReference type="InterPro" id="IPR037066">
    <property type="entry name" value="Plug_dom_sf"/>
</dbReference>
<evidence type="ECO:0000256" key="3">
    <source>
        <dbReference type="ARBA" id="ARBA00022452"/>
    </source>
</evidence>
<keyword evidence="5 9" id="KW-0798">TonB box</keyword>
<dbReference type="InterPro" id="IPR000531">
    <property type="entry name" value="Beta-barrel_TonB"/>
</dbReference>
<keyword evidence="12" id="KW-0675">Receptor</keyword>
<evidence type="ECO:0000256" key="1">
    <source>
        <dbReference type="ARBA" id="ARBA00004571"/>
    </source>
</evidence>
<feature type="domain" description="TonB-dependent receptor plug" evidence="11">
    <location>
        <begin position="144"/>
        <end position="249"/>
    </location>
</feature>
<dbReference type="PROSITE" id="PS52016">
    <property type="entry name" value="TONB_DEPENDENT_REC_3"/>
    <property type="match status" value="1"/>
</dbReference>
<dbReference type="Gene3D" id="2.40.170.20">
    <property type="entry name" value="TonB-dependent receptor, beta-barrel domain"/>
    <property type="match status" value="1"/>
</dbReference>
<dbReference type="Gene3D" id="2.60.40.1120">
    <property type="entry name" value="Carboxypeptidase-like, regulatory domain"/>
    <property type="match status" value="1"/>
</dbReference>
<dbReference type="InterPro" id="IPR039426">
    <property type="entry name" value="TonB-dep_rcpt-like"/>
</dbReference>
<accession>A0AAW7X4N6</accession>
<sequence>MRAKKTPLASFLQASLQKLNATTTHAAAIGAVTLLSQTAFADGSVSGKLSDKSGSYGIEGALVTVKELNVQTSTNRDGRYNLPSLPNGEYTLELSYVGADTQTRAIAITNNAILVEHFTLSSNATEHVLVIGEAASLNKALNKQRASNNIVSIVNADAIGNYPDANTSEALQRLPGVSVENDQGEGRYVRIRGLGANFNSVTINGSKVPSPNAGERAVALDTVPSELLESLEVTKTLTPDMDADSLGGTINVKSLSAFDRDGRFYKATLETNFDEHTSQASPKLSLTASDLFSIGDGADNFGVAGALSWYERKFGSDNVETGGAWDFADNAADTRLEEFEQRDYTISRERLGASLNFDYQANDVTNLFLRTLYSEYTDAEERQANVIEMYQFERDDLGEIVLDDEGDEETNDGIPASETGAATIARELKDRTETMKIKSLVLGGKSEWDTWVIDYKLGASQSSEHTPFHIDGAVFEADFEEGIGYSAAKQIYLHAPAEVYAAESYELDEIATAQQITKDKENNIQLDITKRLQLVGNPLALKWGAKLSQREKTSDEEVWAYSDLDEVGFTDEQLLLSNYVATNSGEAQIEYQFGPMGQAIASSPLLNAVSPLDKSEYHEEIDSAIADFTVNEDISAAYIMGTLDVDKLRILAGVRVEQTDFTAAGMHYNEYEDEGAEIEELTTASFNNDYSHTLPSLHLRYLIGEKVQLRAAWTNAVVRPTFEQLSPAKVREGDEVEFGNPLLKPLEASNLDIGIEYYGGFASYFSAFVFSKDIENFVYAIDLGATADASLVGPGEISEANTFKNGDSATLTGLELAASKQFSELPAPWDGFLVSANATWTSSEATIDYLDDELFAQRDIHLPSQSDFSGNFAIGYETEKFSLRVAANYKSEYLLEVSDPSDAKGDAWVDAQTGIDLLARWYASEKVQVFVQGVNLGDQGYYVYSGEGQKDYNFQYEEYGPSFRLGVTITDF</sequence>
<organism evidence="12 13">
    <name type="scientific">Saccharophagus degradans</name>
    <dbReference type="NCBI Taxonomy" id="86304"/>
    <lineage>
        <taxon>Bacteria</taxon>
        <taxon>Pseudomonadati</taxon>
        <taxon>Pseudomonadota</taxon>
        <taxon>Gammaproteobacteria</taxon>
        <taxon>Cellvibrionales</taxon>
        <taxon>Cellvibrionaceae</taxon>
        <taxon>Saccharophagus</taxon>
    </lineage>
</organism>
<dbReference type="Gene3D" id="2.170.130.10">
    <property type="entry name" value="TonB-dependent receptor, plug domain"/>
    <property type="match status" value="1"/>
</dbReference>
<evidence type="ECO:0000256" key="2">
    <source>
        <dbReference type="ARBA" id="ARBA00022448"/>
    </source>
</evidence>
<evidence type="ECO:0000259" key="11">
    <source>
        <dbReference type="Pfam" id="PF07715"/>
    </source>
</evidence>
<dbReference type="InterPro" id="IPR008969">
    <property type="entry name" value="CarboxyPept-like_regulatory"/>
</dbReference>
<reference evidence="12" key="1">
    <citation type="submission" date="2023-07" db="EMBL/GenBank/DDBJ databases">
        <title>Genome content predicts the carbon catabolic preferences of heterotrophic bacteria.</title>
        <authorList>
            <person name="Gralka M."/>
        </authorList>
    </citation>
    <scope>NUCLEOTIDE SEQUENCE</scope>
    <source>
        <strain evidence="12">I3M17_2</strain>
    </source>
</reference>
<evidence type="ECO:0000256" key="4">
    <source>
        <dbReference type="ARBA" id="ARBA00022692"/>
    </source>
</evidence>
<feature type="domain" description="TonB-dependent receptor-like beta-barrel" evidence="10">
    <location>
        <begin position="538"/>
        <end position="936"/>
    </location>
</feature>
<evidence type="ECO:0000256" key="9">
    <source>
        <dbReference type="RuleBase" id="RU003357"/>
    </source>
</evidence>